<dbReference type="GO" id="GO:0046872">
    <property type="term" value="F:metal ion binding"/>
    <property type="evidence" value="ECO:0007669"/>
    <property type="project" value="UniProtKB-KW"/>
</dbReference>
<dbReference type="Gene3D" id="2.60.120.330">
    <property type="entry name" value="B-lactam Antibiotic, Isopenicillin N Synthase, Chain"/>
    <property type="match status" value="1"/>
</dbReference>
<evidence type="ECO:0000256" key="7">
    <source>
        <dbReference type="ARBA" id="ARBA00066708"/>
    </source>
</evidence>
<dbReference type="AlphaFoldDB" id="A0AA35ZWX8"/>
<evidence type="ECO:0000313" key="12">
    <source>
        <dbReference type="Proteomes" id="UP001177003"/>
    </source>
</evidence>
<dbReference type="InterPro" id="IPR044861">
    <property type="entry name" value="IPNS-like_FE2OG_OXY"/>
</dbReference>
<evidence type="ECO:0000259" key="10">
    <source>
        <dbReference type="PROSITE" id="PS51471"/>
    </source>
</evidence>
<keyword evidence="12" id="KW-1185">Reference proteome</keyword>
<keyword evidence="4 8" id="KW-0408">Iron</keyword>
<feature type="domain" description="Fe2OG dioxygenase" evidence="10">
    <location>
        <begin position="173"/>
        <end position="287"/>
    </location>
</feature>
<accession>A0AA35ZWX8</accession>
<dbReference type="Proteomes" id="UP001177003">
    <property type="component" value="Chromosome 9"/>
</dbReference>
<dbReference type="SUPFAM" id="SSF51197">
    <property type="entry name" value="Clavaminate synthase-like"/>
    <property type="match status" value="1"/>
</dbReference>
<dbReference type="GO" id="GO:0009685">
    <property type="term" value="P:gibberellin metabolic process"/>
    <property type="evidence" value="ECO:0007669"/>
    <property type="project" value="UniProtKB-ARBA"/>
</dbReference>
<dbReference type="Pfam" id="PF14226">
    <property type="entry name" value="DIOX_N"/>
    <property type="match status" value="1"/>
</dbReference>
<evidence type="ECO:0000256" key="2">
    <source>
        <dbReference type="ARBA" id="ARBA00022964"/>
    </source>
</evidence>
<protein>
    <recommendedName>
        <fullName evidence="7">gibberellin 2beta-dioxygenase</fullName>
        <ecNumber evidence="7">1.14.11.13</ecNumber>
    </recommendedName>
</protein>
<dbReference type="PANTHER" id="PTHR47990">
    <property type="entry name" value="2-OXOGLUTARATE (2OG) AND FE(II)-DEPENDENT OXYGENASE SUPERFAMILY PROTEIN-RELATED"/>
    <property type="match status" value="1"/>
</dbReference>
<evidence type="ECO:0000256" key="8">
    <source>
        <dbReference type="RuleBase" id="RU003682"/>
    </source>
</evidence>
<gene>
    <name evidence="11" type="ORF">LSALG_LOCUS39085</name>
</gene>
<dbReference type="PROSITE" id="PS51471">
    <property type="entry name" value="FE2OG_OXY"/>
    <property type="match status" value="1"/>
</dbReference>
<dbReference type="Pfam" id="PF03171">
    <property type="entry name" value="2OG-FeII_Oxy"/>
    <property type="match status" value="1"/>
</dbReference>
<evidence type="ECO:0000256" key="4">
    <source>
        <dbReference type="ARBA" id="ARBA00023004"/>
    </source>
</evidence>
<dbReference type="InterPro" id="IPR026992">
    <property type="entry name" value="DIOX_N"/>
</dbReference>
<evidence type="ECO:0000256" key="3">
    <source>
        <dbReference type="ARBA" id="ARBA00023002"/>
    </source>
</evidence>
<dbReference type="EC" id="1.14.11.13" evidence="7"/>
<name>A0AA35ZWX8_LACSI</name>
<dbReference type="InterPro" id="IPR050231">
    <property type="entry name" value="Iron_ascorbate_oxido_reductase"/>
</dbReference>
<comment type="similarity">
    <text evidence="6">Belongs to the iron/ascorbate-dependent oxidoreductase family. GA2OX subfamily.</text>
</comment>
<dbReference type="InterPro" id="IPR027443">
    <property type="entry name" value="IPNS-like_sf"/>
</dbReference>
<dbReference type="FunFam" id="2.60.120.330:FF:000025">
    <property type="entry name" value="Gibberellin 2-beta-dioxygenase 2"/>
    <property type="match status" value="1"/>
</dbReference>
<keyword evidence="2" id="KW-0223">Dioxygenase</keyword>
<comment type="catalytic activity">
    <reaction evidence="5">
        <text>gibberellin A1 + 2-oxoglutarate + O2 = gibberellin A8 + succinate + CO2</text>
        <dbReference type="Rhea" id="RHEA:15005"/>
        <dbReference type="ChEBI" id="CHEBI:15379"/>
        <dbReference type="ChEBI" id="CHEBI:16526"/>
        <dbReference type="ChEBI" id="CHEBI:16810"/>
        <dbReference type="ChEBI" id="CHEBI:30031"/>
        <dbReference type="ChEBI" id="CHEBI:58524"/>
        <dbReference type="ChEBI" id="CHEBI:58594"/>
        <dbReference type="EC" id="1.14.11.13"/>
    </reaction>
</comment>
<dbReference type="GO" id="GO:0045543">
    <property type="term" value="F:gibberellin 2-beta-dioxygenase activity"/>
    <property type="evidence" value="ECO:0007669"/>
    <property type="project" value="UniProtKB-EC"/>
</dbReference>
<feature type="region of interest" description="Disordered" evidence="9">
    <location>
        <begin position="188"/>
        <end position="207"/>
    </location>
</feature>
<evidence type="ECO:0000256" key="6">
    <source>
        <dbReference type="ARBA" id="ARBA00061282"/>
    </source>
</evidence>
<dbReference type="InterPro" id="IPR005123">
    <property type="entry name" value="Oxoglu/Fe-dep_dioxygenase_dom"/>
</dbReference>
<dbReference type="PRINTS" id="PR00682">
    <property type="entry name" value="IPNSYNTHASE"/>
</dbReference>
<sequence length="339" mass="37837">MVLSSPSPLRTKKTQAIGIPIIDLSLDTTTLSQRIITACQDYGFFKVVNHGVPIEIISKMEEVANGFFFKPASEKLKAKSNPPSPFGYGCRSIGFNGDVGELEYLLLQANPDQILLHSDTFNVVSDQPTDFSCAVEDYIHVVKGLTCGLLEILALGLSLTDTNIFSRFIEDVDSDSCFRINHYPGVKTSKTTHESNKPSQSHQRIGFGEHSDPQIFTILRSNDVPGLQISTVDGLWIPVNVEPTDFCVFVGDALEVLTNGRLKSVRHRVMANMSSRSRLSMMYFAAPAMNEWIFPIPQMISPGEQRLYKSFTWNEYKKAAYSLRLGDQRIDLFKCHSGL</sequence>
<evidence type="ECO:0000256" key="5">
    <source>
        <dbReference type="ARBA" id="ARBA00052204"/>
    </source>
</evidence>
<organism evidence="11 12">
    <name type="scientific">Lactuca saligna</name>
    <name type="common">Willowleaf lettuce</name>
    <dbReference type="NCBI Taxonomy" id="75948"/>
    <lineage>
        <taxon>Eukaryota</taxon>
        <taxon>Viridiplantae</taxon>
        <taxon>Streptophyta</taxon>
        <taxon>Embryophyta</taxon>
        <taxon>Tracheophyta</taxon>
        <taxon>Spermatophyta</taxon>
        <taxon>Magnoliopsida</taxon>
        <taxon>eudicotyledons</taxon>
        <taxon>Gunneridae</taxon>
        <taxon>Pentapetalae</taxon>
        <taxon>asterids</taxon>
        <taxon>campanulids</taxon>
        <taxon>Asterales</taxon>
        <taxon>Asteraceae</taxon>
        <taxon>Cichorioideae</taxon>
        <taxon>Cichorieae</taxon>
        <taxon>Lactucinae</taxon>
        <taxon>Lactuca</taxon>
    </lineage>
</organism>
<evidence type="ECO:0000256" key="9">
    <source>
        <dbReference type="SAM" id="MobiDB-lite"/>
    </source>
</evidence>
<proteinExistence type="inferred from homology"/>
<evidence type="ECO:0000256" key="1">
    <source>
        <dbReference type="ARBA" id="ARBA00022723"/>
    </source>
</evidence>
<dbReference type="EMBL" id="OX465085">
    <property type="protein sequence ID" value="CAI9300449.1"/>
    <property type="molecule type" value="Genomic_DNA"/>
</dbReference>
<keyword evidence="3 8" id="KW-0560">Oxidoreductase</keyword>
<keyword evidence="1 8" id="KW-0479">Metal-binding</keyword>
<reference evidence="11" key="1">
    <citation type="submission" date="2023-04" db="EMBL/GenBank/DDBJ databases">
        <authorList>
            <person name="Vijverberg K."/>
            <person name="Xiong W."/>
            <person name="Schranz E."/>
        </authorList>
    </citation>
    <scope>NUCLEOTIDE SEQUENCE</scope>
</reference>
<evidence type="ECO:0000313" key="11">
    <source>
        <dbReference type="EMBL" id="CAI9300449.1"/>
    </source>
</evidence>